<reference evidence="1 2" key="1">
    <citation type="submission" date="2015-09" db="EMBL/GenBank/DDBJ databases">
        <title>A metagenomics-based metabolic model of nitrate-dependent anaerobic oxidation of methane by Methanoperedens-like archaea.</title>
        <authorList>
            <person name="Arshad A."/>
            <person name="Speth D.R."/>
            <person name="De Graaf R.M."/>
            <person name="Op Den Camp H.J."/>
            <person name="Jetten M.S."/>
            <person name="Welte C.U."/>
        </authorList>
    </citation>
    <scope>NUCLEOTIDE SEQUENCE [LARGE SCALE GENOMIC DNA]</scope>
</reference>
<dbReference type="InterPro" id="IPR012675">
    <property type="entry name" value="Beta-grasp_dom_sf"/>
</dbReference>
<dbReference type="Pfam" id="PF02597">
    <property type="entry name" value="ThiS"/>
    <property type="match status" value="1"/>
</dbReference>
<dbReference type="PANTHER" id="PTHR38031">
    <property type="entry name" value="SULFUR CARRIER PROTEIN SLR0821-RELATED"/>
    <property type="match status" value="1"/>
</dbReference>
<dbReference type="EMBL" id="LKCM01000310">
    <property type="protein sequence ID" value="KPQ41731.1"/>
    <property type="molecule type" value="Genomic_DNA"/>
</dbReference>
<dbReference type="InterPro" id="IPR052045">
    <property type="entry name" value="Sulfur_Carrier/Prot_Modifier"/>
</dbReference>
<accession>A0A0P7ZAZ7</accession>
<sequence length="96" mass="11170">MKIREIYVRFFGIISSETGHKEIKISTDAKNIGELIVEVCNKYDNLKKRLLSSEDSVLNRHVRCYVNGMDIRLIREYKTRLMDGDKILFLVSFQGG</sequence>
<evidence type="ECO:0000313" key="2">
    <source>
        <dbReference type="Proteomes" id="UP000050360"/>
    </source>
</evidence>
<dbReference type="SUPFAM" id="SSF54285">
    <property type="entry name" value="MoaD/ThiS"/>
    <property type="match status" value="1"/>
</dbReference>
<dbReference type="Gene3D" id="3.10.20.30">
    <property type="match status" value="1"/>
</dbReference>
<protein>
    <submittedName>
        <fullName evidence="1">ThiS family protein</fullName>
    </submittedName>
</protein>
<organism evidence="1 2">
    <name type="scientific">Candidatus Methanoperedens nitratireducens</name>
    <dbReference type="NCBI Taxonomy" id="1392998"/>
    <lineage>
        <taxon>Archaea</taxon>
        <taxon>Methanobacteriati</taxon>
        <taxon>Methanobacteriota</taxon>
        <taxon>Stenosarchaea group</taxon>
        <taxon>Methanomicrobia</taxon>
        <taxon>Methanosarcinales</taxon>
        <taxon>ANME-2 cluster</taxon>
        <taxon>Candidatus Methanoperedentaceae</taxon>
        <taxon>Candidatus Methanoperedens</taxon>
    </lineage>
</organism>
<comment type="caution">
    <text evidence="1">The sequence shown here is derived from an EMBL/GenBank/DDBJ whole genome shotgun (WGS) entry which is preliminary data.</text>
</comment>
<dbReference type="Proteomes" id="UP000050360">
    <property type="component" value="Unassembled WGS sequence"/>
</dbReference>
<dbReference type="InterPro" id="IPR003749">
    <property type="entry name" value="ThiS/MoaD-like"/>
</dbReference>
<proteinExistence type="predicted"/>
<dbReference type="InterPro" id="IPR016155">
    <property type="entry name" value="Mopterin_synth/thiamin_S_b"/>
</dbReference>
<evidence type="ECO:0000313" key="1">
    <source>
        <dbReference type="EMBL" id="KPQ41731.1"/>
    </source>
</evidence>
<dbReference type="AlphaFoldDB" id="A0A0P7ZAZ7"/>
<gene>
    <name evidence="1" type="ORF">MPEBLZ_03696</name>
</gene>
<dbReference type="PANTHER" id="PTHR38031:SF1">
    <property type="entry name" value="SULFUR CARRIER PROTEIN CYSO"/>
    <property type="match status" value="1"/>
</dbReference>
<name>A0A0P7ZAZ7_9EURY</name>